<dbReference type="InterPro" id="IPR003018">
    <property type="entry name" value="GAF"/>
</dbReference>
<dbReference type="EMBL" id="BAAAGS010000003">
    <property type="protein sequence ID" value="GAA0510712.1"/>
    <property type="molecule type" value="Genomic_DNA"/>
</dbReference>
<feature type="domain" description="GAF" evidence="2">
    <location>
        <begin position="36"/>
        <end position="179"/>
    </location>
</feature>
<dbReference type="InterPro" id="IPR052016">
    <property type="entry name" value="Bact_Sigma-Reg"/>
</dbReference>
<protein>
    <recommendedName>
        <fullName evidence="6">Sigma-B regulation protein RsbU (Phosphoserine phosphatase)</fullName>
    </recommendedName>
</protein>
<dbReference type="SMART" id="SM00065">
    <property type="entry name" value="GAF"/>
    <property type="match status" value="1"/>
</dbReference>
<dbReference type="SUPFAM" id="SSF81606">
    <property type="entry name" value="PP2C-like"/>
    <property type="match status" value="1"/>
</dbReference>
<sequence>MLSDNATVSDAATRAAATIEDSRLAAVARYDILDTPPDGPFDRVAALAAKLLRAPVATVSIVDADRIWFKATHGLHGVTEIERAPGLCASAIQQEEPYVVTDALTDPRTAGNPLVHGEMGVRFYAAAPITTSDGHRLGTVDILDTRPRQIGQDELDTLRELAGVVMDALELRRSAQLTLRKERRARGQMERITSALQRSLLPPSLPSVPGLEVACHYHAASPAEVTGDFYDVFALGGGRWAFFLGDVTGHGAQAAAVTSLTRYTLRAAALHSQDPAAVLAELNAALLLDPNVPQHCTVLFGLLRPEPTGGFEITLAGGGHPPALRTHSGSGVVEEIFPGGMLVGALPDAEFESCRLHLREGQTLLLYTDGLTEARPRGEFFGEEGLKAFLASHPTTSASEQISELTGLLAGFDPGPTDDVALLALSVKSPTS</sequence>
<gene>
    <name evidence="4" type="ORF">GCM10009533_06950</name>
</gene>
<accession>A0ABN1C450</accession>
<dbReference type="SMART" id="SM00331">
    <property type="entry name" value="PP2C_SIG"/>
    <property type="match status" value="1"/>
</dbReference>
<dbReference type="Pfam" id="PF07228">
    <property type="entry name" value="SpoIIE"/>
    <property type="match status" value="1"/>
</dbReference>
<name>A0ABN1C450_SACER</name>
<evidence type="ECO:0000259" key="3">
    <source>
        <dbReference type="SMART" id="SM00331"/>
    </source>
</evidence>
<dbReference type="Pfam" id="PF01590">
    <property type="entry name" value="GAF"/>
    <property type="match status" value="1"/>
</dbReference>
<evidence type="ECO:0000313" key="5">
    <source>
        <dbReference type="Proteomes" id="UP001500729"/>
    </source>
</evidence>
<dbReference type="InterPro" id="IPR036457">
    <property type="entry name" value="PPM-type-like_dom_sf"/>
</dbReference>
<dbReference type="PANTHER" id="PTHR43156:SF2">
    <property type="entry name" value="STAGE II SPORULATION PROTEIN E"/>
    <property type="match status" value="1"/>
</dbReference>
<comment type="caution">
    <text evidence="4">The sequence shown here is derived from an EMBL/GenBank/DDBJ whole genome shotgun (WGS) entry which is preliminary data.</text>
</comment>
<evidence type="ECO:0000256" key="1">
    <source>
        <dbReference type="ARBA" id="ARBA00022801"/>
    </source>
</evidence>
<dbReference type="Gene3D" id="3.30.450.40">
    <property type="match status" value="1"/>
</dbReference>
<feature type="domain" description="PPM-type phosphatase" evidence="3">
    <location>
        <begin position="208"/>
        <end position="427"/>
    </location>
</feature>
<proteinExistence type="predicted"/>
<dbReference type="Gene3D" id="3.60.40.10">
    <property type="entry name" value="PPM-type phosphatase domain"/>
    <property type="match status" value="1"/>
</dbReference>
<dbReference type="PANTHER" id="PTHR43156">
    <property type="entry name" value="STAGE II SPORULATION PROTEIN E-RELATED"/>
    <property type="match status" value="1"/>
</dbReference>
<dbReference type="Proteomes" id="UP001500729">
    <property type="component" value="Unassembled WGS sequence"/>
</dbReference>
<keyword evidence="1" id="KW-0378">Hydrolase</keyword>
<evidence type="ECO:0000313" key="4">
    <source>
        <dbReference type="EMBL" id="GAA0510712.1"/>
    </source>
</evidence>
<evidence type="ECO:0008006" key="6">
    <source>
        <dbReference type="Google" id="ProtNLM"/>
    </source>
</evidence>
<reference evidence="4 5" key="1">
    <citation type="journal article" date="2019" name="Int. J. Syst. Evol. Microbiol.">
        <title>The Global Catalogue of Microorganisms (GCM) 10K type strain sequencing project: providing services to taxonomists for standard genome sequencing and annotation.</title>
        <authorList>
            <consortium name="The Broad Institute Genomics Platform"/>
            <consortium name="The Broad Institute Genome Sequencing Center for Infectious Disease"/>
            <person name="Wu L."/>
            <person name="Ma J."/>
        </authorList>
    </citation>
    <scope>NUCLEOTIDE SEQUENCE [LARGE SCALE GENOMIC DNA]</scope>
    <source>
        <strain evidence="4 5">JCM 10303</strain>
    </source>
</reference>
<keyword evidence="5" id="KW-1185">Reference proteome</keyword>
<evidence type="ECO:0000259" key="2">
    <source>
        <dbReference type="SMART" id="SM00065"/>
    </source>
</evidence>
<dbReference type="InterPro" id="IPR029016">
    <property type="entry name" value="GAF-like_dom_sf"/>
</dbReference>
<dbReference type="RefSeq" id="WP_009942794.1">
    <property type="nucleotide sequence ID" value="NZ_BAAAGS010000003.1"/>
</dbReference>
<dbReference type="InterPro" id="IPR001932">
    <property type="entry name" value="PPM-type_phosphatase-like_dom"/>
</dbReference>
<organism evidence="4 5">
    <name type="scientific">Saccharopolyspora erythraea</name>
    <name type="common">Streptomyces erythraeus</name>
    <dbReference type="NCBI Taxonomy" id="1836"/>
    <lineage>
        <taxon>Bacteria</taxon>
        <taxon>Bacillati</taxon>
        <taxon>Actinomycetota</taxon>
        <taxon>Actinomycetes</taxon>
        <taxon>Pseudonocardiales</taxon>
        <taxon>Pseudonocardiaceae</taxon>
        <taxon>Saccharopolyspora</taxon>
    </lineage>
</organism>
<dbReference type="SUPFAM" id="SSF55781">
    <property type="entry name" value="GAF domain-like"/>
    <property type="match status" value="1"/>
</dbReference>